<reference evidence="1 2" key="2">
    <citation type="journal article" date="2022" name="Mol. Ecol. Resour.">
        <title>The genomes of chicory, endive, great burdock and yacon provide insights into Asteraceae paleo-polyploidization history and plant inulin production.</title>
        <authorList>
            <person name="Fan W."/>
            <person name="Wang S."/>
            <person name="Wang H."/>
            <person name="Wang A."/>
            <person name="Jiang F."/>
            <person name="Liu H."/>
            <person name="Zhao H."/>
            <person name="Xu D."/>
            <person name="Zhang Y."/>
        </authorList>
    </citation>
    <scope>NUCLEOTIDE SEQUENCE [LARGE SCALE GENOMIC DNA]</scope>
    <source>
        <strain evidence="2">cv. Niubang</strain>
    </source>
</reference>
<evidence type="ECO:0000313" key="1">
    <source>
        <dbReference type="EMBL" id="KAI3669869.1"/>
    </source>
</evidence>
<evidence type="ECO:0000313" key="2">
    <source>
        <dbReference type="Proteomes" id="UP001055879"/>
    </source>
</evidence>
<protein>
    <submittedName>
        <fullName evidence="1">Uncharacterized protein</fullName>
    </submittedName>
</protein>
<dbReference type="EMBL" id="CM042062">
    <property type="protein sequence ID" value="KAI3669869.1"/>
    <property type="molecule type" value="Genomic_DNA"/>
</dbReference>
<gene>
    <name evidence="1" type="ORF">L6452_41327</name>
</gene>
<dbReference type="Proteomes" id="UP001055879">
    <property type="component" value="Linkage Group LG16"/>
</dbReference>
<reference evidence="2" key="1">
    <citation type="journal article" date="2022" name="Mol. Ecol. Resour.">
        <title>The genomes of chicory, endive, great burdock and yacon provide insights into Asteraceae palaeo-polyploidization history and plant inulin production.</title>
        <authorList>
            <person name="Fan W."/>
            <person name="Wang S."/>
            <person name="Wang H."/>
            <person name="Wang A."/>
            <person name="Jiang F."/>
            <person name="Liu H."/>
            <person name="Zhao H."/>
            <person name="Xu D."/>
            <person name="Zhang Y."/>
        </authorList>
    </citation>
    <scope>NUCLEOTIDE SEQUENCE [LARGE SCALE GENOMIC DNA]</scope>
    <source>
        <strain evidence="2">cv. Niubang</strain>
    </source>
</reference>
<organism evidence="1 2">
    <name type="scientific">Arctium lappa</name>
    <name type="common">Greater burdock</name>
    <name type="synonym">Lappa major</name>
    <dbReference type="NCBI Taxonomy" id="4217"/>
    <lineage>
        <taxon>Eukaryota</taxon>
        <taxon>Viridiplantae</taxon>
        <taxon>Streptophyta</taxon>
        <taxon>Embryophyta</taxon>
        <taxon>Tracheophyta</taxon>
        <taxon>Spermatophyta</taxon>
        <taxon>Magnoliopsida</taxon>
        <taxon>eudicotyledons</taxon>
        <taxon>Gunneridae</taxon>
        <taxon>Pentapetalae</taxon>
        <taxon>asterids</taxon>
        <taxon>campanulids</taxon>
        <taxon>Asterales</taxon>
        <taxon>Asteraceae</taxon>
        <taxon>Carduoideae</taxon>
        <taxon>Cardueae</taxon>
        <taxon>Arctiinae</taxon>
        <taxon>Arctium</taxon>
    </lineage>
</organism>
<comment type="caution">
    <text evidence="1">The sequence shown here is derived from an EMBL/GenBank/DDBJ whole genome shotgun (WGS) entry which is preliminary data.</text>
</comment>
<name>A0ACB8XNT1_ARCLA</name>
<sequence>MIFPTKFSCTKYLILGIALNWVWKKRGSGRNTVEPENRIRQKHSRAGKSGKPEPGRVGKSDKPEPGRAGKQSKPEPVRAGKQSKPGTRVWPITSGGFRAVGFQGSANCVSY</sequence>
<keyword evidence="2" id="KW-1185">Reference proteome</keyword>
<proteinExistence type="predicted"/>
<accession>A0ACB8XNT1</accession>